<keyword evidence="4" id="KW-1185">Reference proteome</keyword>
<dbReference type="PANTHER" id="PTHR34477:SF5">
    <property type="entry name" value="BSL5627 PROTEIN"/>
    <property type="match status" value="1"/>
</dbReference>
<evidence type="ECO:0000256" key="1">
    <source>
        <dbReference type="ARBA" id="ARBA00007435"/>
    </source>
</evidence>
<reference evidence="3 4" key="1">
    <citation type="submission" date="2023-03" db="EMBL/GenBank/DDBJ databases">
        <title>Novel Species.</title>
        <authorList>
            <person name="Ma S."/>
        </authorList>
    </citation>
    <scope>NUCLEOTIDE SEQUENCE [LARGE SCALE GENOMIC DNA]</scope>
    <source>
        <strain evidence="3 4">B11</strain>
    </source>
</reference>
<proteinExistence type="inferred from homology"/>
<sequence length="99" mass="12083">MSGQREYYVYILTNKSNQVLYIGVTNNLQRRIYEHKKGLIEGFSKRYNLKKLVYYEVAPSVREAIAREKQLKNWHRQWKINLITRSNPQWKDLSIDFFR</sequence>
<protein>
    <submittedName>
        <fullName evidence="3">GIY-YIG nuclease family protein</fullName>
    </submittedName>
</protein>
<comment type="similarity">
    <text evidence="1">Belongs to the UPF0213 family.</text>
</comment>
<dbReference type="Gene3D" id="3.40.1440.10">
    <property type="entry name" value="GIY-YIG endonuclease"/>
    <property type="match status" value="1"/>
</dbReference>
<dbReference type="CDD" id="cd10448">
    <property type="entry name" value="GIY-YIG_unchar_3"/>
    <property type="match status" value="1"/>
</dbReference>
<dbReference type="InterPro" id="IPR000305">
    <property type="entry name" value="GIY-YIG_endonuc"/>
</dbReference>
<dbReference type="Pfam" id="PF01541">
    <property type="entry name" value="GIY-YIG"/>
    <property type="match status" value="1"/>
</dbReference>
<dbReference type="SMART" id="SM00465">
    <property type="entry name" value="GIYc"/>
    <property type="match status" value="1"/>
</dbReference>
<feature type="domain" description="GIY-YIG" evidence="2">
    <location>
        <begin position="5"/>
        <end position="82"/>
    </location>
</feature>
<name>A0ABZ2YG67_9BACT</name>
<dbReference type="InterPro" id="IPR035901">
    <property type="entry name" value="GIY-YIG_endonuc_sf"/>
</dbReference>
<evidence type="ECO:0000313" key="3">
    <source>
        <dbReference type="EMBL" id="WZL77276.1"/>
    </source>
</evidence>
<organism evidence="3 4">
    <name type="scientific">Thermatribacter velox</name>
    <dbReference type="NCBI Taxonomy" id="3039681"/>
    <lineage>
        <taxon>Bacteria</taxon>
        <taxon>Pseudomonadati</taxon>
        <taxon>Atribacterota</taxon>
        <taxon>Atribacteria</taxon>
        <taxon>Atribacterales</taxon>
        <taxon>Thermatribacteraceae</taxon>
        <taxon>Thermatribacter</taxon>
    </lineage>
</organism>
<dbReference type="RefSeq" id="WP_369019437.1">
    <property type="nucleotide sequence ID" value="NZ_CP121689.1"/>
</dbReference>
<dbReference type="PANTHER" id="PTHR34477">
    <property type="entry name" value="UPF0213 PROTEIN YHBQ"/>
    <property type="match status" value="1"/>
</dbReference>
<evidence type="ECO:0000313" key="4">
    <source>
        <dbReference type="Proteomes" id="UP001461341"/>
    </source>
</evidence>
<dbReference type="SUPFAM" id="SSF82771">
    <property type="entry name" value="GIY-YIG endonuclease"/>
    <property type="match status" value="1"/>
</dbReference>
<evidence type="ECO:0000259" key="2">
    <source>
        <dbReference type="PROSITE" id="PS50164"/>
    </source>
</evidence>
<gene>
    <name evidence="3" type="ORF">QBE54_09780</name>
</gene>
<accession>A0ABZ2YG67</accession>
<dbReference type="PROSITE" id="PS50164">
    <property type="entry name" value="GIY_YIG"/>
    <property type="match status" value="1"/>
</dbReference>
<dbReference type="EMBL" id="CP121689">
    <property type="protein sequence ID" value="WZL77276.1"/>
    <property type="molecule type" value="Genomic_DNA"/>
</dbReference>
<dbReference type="Proteomes" id="UP001461341">
    <property type="component" value="Chromosome"/>
</dbReference>
<dbReference type="InterPro" id="IPR050190">
    <property type="entry name" value="UPF0213_domain"/>
</dbReference>